<gene>
    <name evidence="8" type="ORF">C4900_01360</name>
</gene>
<feature type="domain" description="Amino acid permease/ SLC12A" evidence="7">
    <location>
        <begin position="82"/>
        <end position="444"/>
    </location>
</feature>
<feature type="transmembrane region" description="Helical" evidence="6">
    <location>
        <begin position="288"/>
        <end position="307"/>
    </location>
</feature>
<feature type="transmembrane region" description="Helical" evidence="6">
    <location>
        <begin position="108"/>
        <end position="129"/>
    </location>
</feature>
<dbReference type="Proteomes" id="UP000253250">
    <property type="component" value="Unassembled WGS sequence"/>
</dbReference>
<dbReference type="EMBL" id="PSYR01000001">
    <property type="protein sequence ID" value="RCN58472.1"/>
    <property type="molecule type" value="Genomic_DNA"/>
</dbReference>
<feature type="transmembrane region" description="Helical" evidence="6">
    <location>
        <begin position="183"/>
        <end position="205"/>
    </location>
</feature>
<dbReference type="InterPro" id="IPR004841">
    <property type="entry name" value="AA-permease/SLC12A_dom"/>
</dbReference>
<dbReference type="PANTHER" id="PTHR42770">
    <property type="entry name" value="AMINO ACID TRANSPORTER-RELATED"/>
    <property type="match status" value="1"/>
</dbReference>
<comment type="subcellular location">
    <subcellularLocation>
        <location evidence="1">Membrane</location>
        <topology evidence="1">Multi-pass membrane protein</topology>
    </subcellularLocation>
</comment>
<evidence type="ECO:0000256" key="4">
    <source>
        <dbReference type="ARBA" id="ARBA00023136"/>
    </source>
</evidence>
<evidence type="ECO:0000313" key="9">
    <source>
        <dbReference type="Proteomes" id="UP000253250"/>
    </source>
</evidence>
<dbReference type="Pfam" id="PF00324">
    <property type="entry name" value="AA_permease"/>
    <property type="match status" value="1"/>
</dbReference>
<dbReference type="OrthoDB" id="9804700at2"/>
<feature type="transmembrane region" description="Helical" evidence="6">
    <location>
        <begin position="82"/>
        <end position="102"/>
    </location>
</feature>
<protein>
    <submittedName>
        <fullName evidence="8">APC family permease</fullName>
    </submittedName>
</protein>
<evidence type="ECO:0000313" key="8">
    <source>
        <dbReference type="EMBL" id="RCN58472.1"/>
    </source>
</evidence>
<feature type="compositionally biased region" description="Basic residues" evidence="5">
    <location>
        <begin position="41"/>
        <end position="54"/>
    </location>
</feature>
<evidence type="ECO:0000256" key="2">
    <source>
        <dbReference type="ARBA" id="ARBA00022692"/>
    </source>
</evidence>
<keyword evidence="9" id="KW-1185">Reference proteome</keyword>
<feature type="region of interest" description="Disordered" evidence="5">
    <location>
        <begin position="1"/>
        <end position="56"/>
    </location>
</feature>
<dbReference type="Gene3D" id="1.20.1740.10">
    <property type="entry name" value="Amino acid/polyamine transporter I"/>
    <property type="match status" value="1"/>
</dbReference>
<dbReference type="PIRSF" id="PIRSF006060">
    <property type="entry name" value="AA_transporter"/>
    <property type="match status" value="1"/>
</dbReference>
<keyword evidence="3 6" id="KW-1133">Transmembrane helix</keyword>
<organism evidence="8 9">
    <name type="scientific">Acidiferrobacter thiooxydans</name>
    <dbReference type="NCBI Taxonomy" id="163359"/>
    <lineage>
        <taxon>Bacteria</taxon>
        <taxon>Pseudomonadati</taxon>
        <taxon>Pseudomonadota</taxon>
        <taxon>Gammaproteobacteria</taxon>
        <taxon>Acidiferrobacterales</taxon>
        <taxon>Acidiferrobacteraceae</taxon>
        <taxon>Acidiferrobacter</taxon>
    </lineage>
</organism>
<keyword evidence="4 6" id="KW-0472">Membrane</keyword>
<feature type="transmembrane region" description="Helical" evidence="6">
    <location>
        <begin position="255"/>
        <end position="276"/>
    </location>
</feature>
<feature type="transmembrane region" description="Helical" evidence="6">
    <location>
        <begin position="387"/>
        <end position="407"/>
    </location>
</feature>
<dbReference type="PANTHER" id="PTHR42770:SF7">
    <property type="entry name" value="MEMBRANE PROTEIN"/>
    <property type="match status" value="1"/>
</dbReference>
<keyword evidence="2 6" id="KW-0812">Transmembrane</keyword>
<proteinExistence type="predicted"/>
<dbReference type="AlphaFoldDB" id="A0A368HGF1"/>
<accession>A0A368HGF1</accession>
<feature type="transmembrane region" description="Helical" evidence="6">
    <location>
        <begin position="413"/>
        <end position="437"/>
    </location>
</feature>
<feature type="transmembrane region" description="Helical" evidence="6">
    <location>
        <begin position="217"/>
        <end position="235"/>
    </location>
</feature>
<evidence type="ECO:0000256" key="5">
    <source>
        <dbReference type="SAM" id="MobiDB-lite"/>
    </source>
</evidence>
<evidence type="ECO:0000256" key="1">
    <source>
        <dbReference type="ARBA" id="ARBA00004141"/>
    </source>
</evidence>
<evidence type="ECO:0000259" key="7">
    <source>
        <dbReference type="Pfam" id="PF00324"/>
    </source>
</evidence>
<sequence>MDDRADRRHGGVEVPIGRHSIVSSISRPSDDRVPAAGRPPACRHKRPPGARRRSPAQCLMPETPQPRLAADRVSFIEILGHALANITPSAMATVTISLVVAQGGLLTWAVYLAVGLVMLLVAAQVAALAHEVPAAGSLFVSVSRSLHPVAGVLSGWVMTGGYLGALLAAPIVGGLFVAKALRIAGMGLPWPWAALLFAGISWALTVRDVGLATRYSLFVEAISLLIILVIGVWTLGHVSWAEPVLWSDTFRAGPFFQAMTLSILAYGGFETAANFGREAHAPDRDIPRAIFAAVLVSLGFYVFMAYVEVAGFGGRVGELARTPAPLSLLALRQGLPALAFSSDIAMAIAAFSATIATLNSLGRVLYSMGRHRVLPAALGEIGVHGTPAVALHGLGALTCGFVILAGWRDWSPLVIVDLFGVFTALGFIVIYLFALIAVPVLHRRRGQRVPWPALAALVLAGPLLVYVFGENFWGANGVALTAAYGFLVYLVLGAWLYWVWRQRADRPAADLLFARDDD</sequence>
<comment type="caution">
    <text evidence="8">The sequence shown here is derived from an EMBL/GenBank/DDBJ whole genome shotgun (WGS) entry which is preliminary data.</text>
</comment>
<feature type="transmembrane region" description="Helical" evidence="6">
    <location>
        <begin position="150"/>
        <end position="177"/>
    </location>
</feature>
<feature type="compositionally biased region" description="Basic and acidic residues" evidence="5">
    <location>
        <begin position="1"/>
        <end position="11"/>
    </location>
</feature>
<feature type="transmembrane region" description="Helical" evidence="6">
    <location>
        <begin position="449"/>
        <end position="469"/>
    </location>
</feature>
<dbReference type="GO" id="GO:0016020">
    <property type="term" value="C:membrane"/>
    <property type="evidence" value="ECO:0007669"/>
    <property type="project" value="UniProtKB-SubCell"/>
</dbReference>
<name>A0A368HGF1_9GAMM</name>
<evidence type="ECO:0000256" key="6">
    <source>
        <dbReference type="SAM" id="Phobius"/>
    </source>
</evidence>
<reference evidence="8 9" key="1">
    <citation type="submission" date="2018-02" db="EMBL/GenBank/DDBJ databases">
        <title>Insights into the biology of acidophilic members of the Acidiferrobacteraceae family derived from comparative genomic analyses.</title>
        <authorList>
            <person name="Issotta F."/>
            <person name="Thyssen C."/>
            <person name="Mena C."/>
            <person name="Moya A."/>
            <person name="Bellenberg S."/>
            <person name="Sproer C."/>
            <person name="Covarrubias P.C."/>
            <person name="Sand W."/>
            <person name="Quatrini R."/>
            <person name="Vera M."/>
        </authorList>
    </citation>
    <scope>NUCLEOTIDE SEQUENCE [LARGE SCALE GENOMIC DNA]</scope>
    <source>
        <strain evidence="9">m-1</strain>
    </source>
</reference>
<dbReference type="GO" id="GO:0055085">
    <property type="term" value="P:transmembrane transport"/>
    <property type="evidence" value="ECO:0007669"/>
    <property type="project" value="InterPro"/>
</dbReference>
<evidence type="ECO:0000256" key="3">
    <source>
        <dbReference type="ARBA" id="ARBA00022989"/>
    </source>
</evidence>
<feature type="transmembrane region" description="Helical" evidence="6">
    <location>
        <begin position="344"/>
        <end position="366"/>
    </location>
</feature>
<dbReference type="InterPro" id="IPR050367">
    <property type="entry name" value="APC_superfamily"/>
</dbReference>
<feature type="transmembrane region" description="Helical" evidence="6">
    <location>
        <begin position="481"/>
        <end position="500"/>
    </location>
</feature>